<reference evidence="3 4" key="1">
    <citation type="submission" date="2024-12" db="EMBL/GenBank/DDBJ databases">
        <authorList>
            <person name="Lee Y."/>
        </authorList>
    </citation>
    <scope>NUCLEOTIDE SEQUENCE [LARGE SCALE GENOMIC DNA]</scope>
    <source>
        <strain evidence="3 4">03SUJ4</strain>
    </source>
</reference>
<dbReference type="Proteomes" id="UP001634747">
    <property type="component" value="Unassembled WGS sequence"/>
</dbReference>
<dbReference type="Pfam" id="PF00550">
    <property type="entry name" value="PP-binding"/>
    <property type="match status" value="1"/>
</dbReference>
<proteinExistence type="predicted"/>
<gene>
    <name evidence="3" type="ORF">ACK2TP_04660</name>
</gene>
<protein>
    <submittedName>
        <fullName evidence="3">Acyl carrier protein</fullName>
    </submittedName>
</protein>
<organism evidence="3 4">
    <name type="scientific">Terriglobus aquaticus</name>
    <dbReference type="NCBI Taxonomy" id="940139"/>
    <lineage>
        <taxon>Bacteria</taxon>
        <taxon>Pseudomonadati</taxon>
        <taxon>Acidobacteriota</taxon>
        <taxon>Terriglobia</taxon>
        <taxon>Terriglobales</taxon>
        <taxon>Acidobacteriaceae</taxon>
        <taxon>Terriglobus</taxon>
    </lineage>
</organism>
<keyword evidence="4" id="KW-1185">Reference proteome</keyword>
<comment type="caution">
    <text evidence="3">The sequence shown here is derived from an EMBL/GenBank/DDBJ whole genome shotgun (WGS) entry which is preliminary data.</text>
</comment>
<evidence type="ECO:0000313" key="3">
    <source>
        <dbReference type="EMBL" id="MFN2975046.1"/>
    </source>
</evidence>
<dbReference type="RefSeq" id="WP_263413415.1">
    <property type="nucleotide sequence ID" value="NZ_BAABBH010000001.1"/>
</dbReference>
<feature type="domain" description="Carrier" evidence="2">
    <location>
        <begin position="1"/>
        <end position="76"/>
    </location>
</feature>
<dbReference type="InterPro" id="IPR036736">
    <property type="entry name" value="ACP-like_sf"/>
</dbReference>
<dbReference type="EMBL" id="JBJYXY010000001">
    <property type="protein sequence ID" value="MFN2975046.1"/>
    <property type="molecule type" value="Genomic_DNA"/>
</dbReference>
<dbReference type="PROSITE" id="PS50075">
    <property type="entry name" value="CARRIER"/>
    <property type="match status" value="1"/>
</dbReference>
<evidence type="ECO:0000256" key="1">
    <source>
        <dbReference type="SAM" id="MobiDB-lite"/>
    </source>
</evidence>
<name>A0ABW9KH01_9BACT</name>
<dbReference type="Gene3D" id="1.10.1200.10">
    <property type="entry name" value="ACP-like"/>
    <property type="match status" value="1"/>
</dbReference>
<dbReference type="InterPro" id="IPR009081">
    <property type="entry name" value="PP-bd_ACP"/>
</dbReference>
<sequence length="98" mass="10128">MTDIEQECIRRIAEAKGLPLHAVHLGTALDAIGVDSLDRVSLSFDLEEQYGIQIPESKLQSIQTVADVATAVQEAMPRTAGAGAKGPGPDGDASVGSA</sequence>
<dbReference type="SUPFAM" id="SSF47336">
    <property type="entry name" value="ACP-like"/>
    <property type="match status" value="1"/>
</dbReference>
<evidence type="ECO:0000259" key="2">
    <source>
        <dbReference type="PROSITE" id="PS50075"/>
    </source>
</evidence>
<feature type="region of interest" description="Disordered" evidence="1">
    <location>
        <begin position="77"/>
        <end position="98"/>
    </location>
</feature>
<accession>A0ABW9KH01</accession>
<evidence type="ECO:0000313" key="4">
    <source>
        <dbReference type="Proteomes" id="UP001634747"/>
    </source>
</evidence>